<dbReference type="SUPFAM" id="SSF48613">
    <property type="entry name" value="Heme oxygenase-like"/>
    <property type="match status" value="1"/>
</dbReference>
<comment type="caution">
    <text evidence="1">The sequence shown here is derived from an EMBL/GenBank/DDBJ whole genome shotgun (WGS) entry which is preliminary data.</text>
</comment>
<protein>
    <submittedName>
        <fullName evidence="1">Heme oxygenase</fullName>
    </submittedName>
</protein>
<name>A0A2A4B4H3_9SPHN</name>
<accession>A0A2A4B4H3</accession>
<evidence type="ECO:0000313" key="1">
    <source>
        <dbReference type="EMBL" id="PCD02566.1"/>
    </source>
</evidence>
<gene>
    <name evidence="1" type="ORF">COC42_14255</name>
</gene>
<dbReference type="Proteomes" id="UP000218366">
    <property type="component" value="Unassembled WGS sequence"/>
</dbReference>
<dbReference type="CDD" id="cd19166">
    <property type="entry name" value="HemeO-bac"/>
    <property type="match status" value="1"/>
</dbReference>
<dbReference type="InterPro" id="IPR016084">
    <property type="entry name" value="Haem_Oase-like_multi-hlx"/>
</dbReference>
<keyword evidence="2" id="KW-1185">Reference proteome</keyword>
<dbReference type="Gene3D" id="1.20.910.10">
    <property type="entry name" value="Heme oxygenase-like"/>
    <property type="match status" value="1"/>
</dbReference>
<dbReference type="RefSeq" id="WP_096343943.1">
    <property type="nucleotide sequence ID" value="NZ_NWMW01000002.1"/>
</dbReference>
<proteinExistence type="predicted"/>
<sequence length="178" mass="19259">MRDAHRLLRDATREAHERLDAQFAGFDLATRDGYAGFIGAQASAMMAVEAALDAAGAERVIDDWPARRRSDALRRDAAALGIEPHPLDPPALAGEAAIAGALYVVEGSRHGARFLRRQVADGLPTAFLDADQAPGSWPKLLDRIDPILYQPEAEEAAIRSALDIFDLFATAGRVWMKA</sequence>
<dbReference type="OrthoDB" id="9149607at2"/>
<evidence type="ECO:0000313" key="2">
    <source>
        <dbReference type="Proteomes" id="UP000218366"/>
    </source>
</evidence>
<dbReference type="AlphaFoldDB" id="A0A2A4B4H3"/>
<organism evidence="1 2">
    <name type="scientific">Sphingomonas spermidinifaciens</name>
    <dbReference type="NCBI Taxonomy" id="1141889"/>
    <lineage>
        <taxon>Bacteria</taxon>
        <taxon>Pseudomonadati</taxon>
        <taxon>Pseudomonadota</taxon>
        <taxon>Alphaproteobacteria</taxon>
        <taxon>Sphingomonadales</taxon>
        <taxon>Sphingomonadaceae</taxon>
        <taxon>Sphingomonas</taxon>
    </lineage>
</organism>
<dbReference type="EMBL" id="NWMW01000002">
    <property type="protein sequence ID" value="PCD02566.1"/>
    <property type="molecule type" value="Genomic_DNA"/>
</dbReference>
<reference evidence="1 2" key="1">
    <citation type="submission" date="2017-09" db="EMBL/GenBank/DDBJ databases">
        <title>Sphingomonas spermidinifaciens 9NM-10, whole genome shotgun sequence.</title>
        <authorList>
            <person name="Feng G."/>
            <person name="Zhu H."/>
        </authorList>
    </citation>
    <scope>NUCLEOTIDE SEQUENCE [LARGE SCALE GENOMIC DNA]</scope>
    <source>
        <strain evidence="1 2">9NM-10</strain>
    </source>
</reference>